<dbReference type="Gene3D" id="1.20.1740.10">
    <property type="entry name" value="Amino acid/polyamine transporter I"/>
    <property type="match status" value="1"/>
</dbReference>
<reference evidence="10 11" key="1">
    <citation type="submission" date="2016-11" db="EMBL/GenBank/DDBJ databases">
        <authorList>
            <person name="Jaros S."/>
            <person name="Januszkiewicz K."/>
            <person name="Wedrychowicz H."/>
        </authorList>
    </citation>
    <scope>NUCLEOTIDE SEQUENCE [LARGE SCALE GENOMIC DNA]</scope>
    <source>
        <strain evidence="10 11">DSM 17459</strain>
    </source>
</reference>
<keyword evidence="7 9" id="KW-1133">Transmembrane helix</keyword>
<feature type="transmembrane region" description="Helical" evidence="9">
    <location>
        <begin position="241"/>
        <end position="264"/>
    </location>
</feature>
<dbReference type="FunFam" id="1.20.1740.10:FF:000004">
    <property type="entry name" value="Sodium:alanine symporter family protein"/>
    <property type="match status" value="1"/>
</dbReference>
<feature type="transmembrane region" description="Helical" evidence="9">
    <location>
        <begin position="149"/>
        <end position="175"/>
    </location>
</feature>
<dbReference type="OrthoDB" id="9804874at2"/>
<dbReference type="PRINTS" id="PR00175">
    <property type="entry name" value="NAALASMPORT"/>
</dbReference>
<feature type="transmembrane region" description="Helical" evidence="9">
    <location>
        <begin position="98"/>
        <end position="117"/>
    </location>
</feature>
<evidence type="ECO:0000256" key="4">
    <source>
        <dbReference type="ARBA" id="ARBA00022475"/>
    </source>
</evidence>
<evidence type="ECO:0000256" key="9">
    <source>
        <dbReference type="RuleBase" id="RU363064"/>
    </source>
</evidence>
<keyword evidence="8 9" id="KW-0472">Membrane</keyword>
<evidence type="ECO:0000313" key="11">
    <source>
        <dbReference type="Proteomes" id="UP000184245"/>
    </source>
</evidence>
<keyword evidence="11" id="KW-1185">Reference proteome</keyword>
<dbReference type="PROSITE" id="PS00873">
    <property type="entry name" value="NA_ALANINE_SYMP"/>
    <property type="match status" value="1"/>
</dbReference>
<proteinExistence type="inferred from homology"/>
<dbReference type="GO" id="GO:0005283">
    <property type="term" value="F:amino acid:sodium symporter activity"/>
    <property type="evidence" value="ECO:0007669"/>
    <property type="project" value="InterPro"/>
</dbReference>
<dbReference type="STRING" id="1122155.SAMN02745158_00507"/>
<dbReference type="EMBL" id="FQVI01000001">
    <property type="protein sequence ID" value="SHE41558.1"/>
    <property type="molecule type" value="Genomic_DNA"/>
</dbReference>
<evidence type="ECO:0000256" key="7">
    <source>
        <dbReference type="ARBA" id="ARBA00022989"/>
    </source>
</evidence>
<keyword evidence="5 9" id="KW-0812">Transmembrane</keyword>
<dbReference type="RefSeq" id="WP_072848717.1">
    <property type="nucleotide sequence ID" value="NZ_FQVI01000001.1"/>
</dbReference>
<comment type="similarity">
    <text evidence="2 9">Belongs to the alanine or glycine:cation symporter (AGCS) (TC 2.A.25) family.</text>
</comment>
<keyword evidence="3 9" id="KW-0813">Transport</keyword>
<keyword evidence="6 9" id="KW-0769">Symport</keyword>
<dbReference type="NCBIfam" id="TIGR00835">
    <property type="entry name" value="agcS"/>
    <property type="match status" value="1"/>
</dbReference>
<feature type="transmembrane region" description="Helical" evidence="9">
    <location>
        <begin position="187"/>
        <end position="205"/>
    </location>
</feature>
<sequence length="496" mass="52615">MDTFVKIVTKINDLVWSLPLVLLCLGAGIFFTIMLKGCQFRLIKDMFRLIRSKSAAEEGEGGISAFQSFATTVGSRVGMGNIAGVATALYFGGPGAIFWMWLIALIGAASSFAECTLAQAYKDKVGTEYIGGAQLFITKGLKSKSLAKVMAMLFAIAAVLGPGTLMPGLQIYQIASTFKSAFGTPQMIVGIVCVVAIAVVVWGGIKRIGRVAELLAPVMCVIYIIMAIVIIGMNITALPSVLATIVSSAFAANSMFAGIIGSAISWGVKRGVYSNEAGQGSGAIVAAAAECSHPAKQGLIQSLSVYIDTIVVCTASTMIIMVTGNYNVIDASGNFIVNNTGSEYGALWAQDAINHSLGGWGGKLLAIMIALFVFTSLMGYYYQAESNMKFIFKGKKAGTYLMRAIFLIAVFSGVIVDGQTIWSMADLGVGLMAWVNIIGMLILYKKVKAILADYETQKKAGVDPLFDPAKFGIKDESGAWDKYAGLLKKREAESGK</sequence>
<feature type="transmembrane region" description="Helical" evidence="9">
    <location>
        <begin position="427"/>
        <end position="444"/>
    </location>
</feature>
<evidence type="ECO:0000256" key="8">
    <source>
        <dbReference type="ARBA" id="ARBA00023136"/>
    </source>
</evidence>
<name>A0A1M4TAZ3_9CLOT</name>
<dbReference type="InterPro" id="IPR001463">
    <property type="entry name" value="Na/Ala_symport"/>
</dbReference>
<dbReference type="Proteomes" id="UP000184245">
    <property type="component" value="Unassembled WGS sequence"/>
</dbReference>
<evidence type="ECO:0000313" key="10">
    <source>
        <dbReference type="EMBL" id="SHE41558.1"/>
    </source>
</evidence>
<evidence type="ECO:0000256" key="2">
    <source>
        <dbReference type="ARBA" id="ARBA00009261"/>
    </source>
</evidence>
<dbReference type="AlphaFoldDB" id="A0A1M4TAZ3"/>
<organism evidence="10 11">
    <name type="scientific">Lactonifactor longoviformis DSM 17459</name>
    <dbReference type="NCBI Taxonomy" id="1122155"/>
    <lineage>
        <taxon>Bacteria</taxon>
        <taxon>Bacillati</taxon>
        <taxon>Bacillota</taxon>
        <taxon>Clostridia</taxon>
        <taxon>Eubacteriales</taxon>
        <taxon>Clostridiaceae</taxon>
        <taxon>Lactonifactor</taxon>
    </lineage>
</organism>
<comment type="subcellular location">
    <subcellularLocation>
        <location evidence="1 9">Cell membrane</location>
        <topology evidence="1 9">Multi-pass membrane protein</topology>
    </subcellularLocation>
</comment>
<evidence type="ECO:0000256" key="5">
    <source>
        <dbReference type="ARBA" id="ARBA00022692"/>
    </source>
</evidence>
<evidence type="ECO:0000256" key="3">
    <source>
        <dbReference type="ARBA" id="ARBA00022448"/>
    </source>
</evidence>
<feature type="transmembrane region" description="Helical" evidence="9">
    <location>
        <begin position="364"/>
        <end position="383"/>
    </location>
</feature>
<dbReference type="Pfam" id="PF01235">
    <property type="entry name" value="Na_Ala_symp"/>
    <property type="match status" value="1"/>
</dbReference>
<protein>
    <submittedName>
        <fullName evidence="10">Alanine or glycine:cation symporter, AGCS family</fullName>
    </submittedName>
</protein>
<gene>
    <name evidence="10" type="ORF">SAMN02745158_00507</name>
</gene>
<feature type="transmembrane region" description="Helical" evidence="9">
    <location>
        <begin position="404"/>
        <end position="421"/>
    </location>
</feature>
<feature type="transmembrane region" description="Helical" evidence="9">
    <location>
        <begin position="303"/>
        <end position="322"/>
    </location>
</feature>
<keyword evidence="4 9" id="KW-1003">Cell membrane</keyword>
<feature type="transmembrane region" description="Helical" evidence="9">
    <location>
        <begin position="20"/>
        <end position="43"/>
    </location>
</feature>
<accession>A0A1M4TAZ3</accession>
<dbReference type="GO" id="GO:0005886">
    <property type="term" value="C:plasma membrane"/>
    <property type="evidence" value="ECO:0007669"/>
    <property type="project" value="UniProtKB-SubCell"/>
</dbReference>
<dbReference type="PANTHER" id="PTHR30330:SF7">
    <property type="entry name" value="SODIUM_PROTON-DEPENDENT ALANINE CARRIER PROTEIN YRBD-RELATED"/>
    <property type="match status" value="1"/>
</dbReference>
<evidence type="ECO:0000256" key="1">
    <source>
        <dbReference type="ARBA" id="ARBA00004651"/>
    </source>
</evidence>
<evidence type="ECO:0000256" key="6">
    <source>
        <dbReference type="ARBA" id="ARBA00022847"/>
    </source>
</evidence>
<feature type="transmembrane region" description="Helical" evidence="9">
    <location>
        <begin position="214"/>
        <end position="235"/>
    </location>
</feature>
<dbReference type="PANTHER" id="PTHR30330">
    <property type="entry name" value="AGSS FAMILY TRANSPORTER, SODIUM-ALANINE"/>
    <property type="match status" value="1"/>
</dbReference>